<organism evidence="6 7">
    <name type="scientific">Halobacillus kuroshimensis</name>
    <dbReference type="NCBI Taxonomy" id="302481"/>
    <lineage>
        <taxon>Bacteria</taxon>
        <taxon>Bacillati</taxon>
        <taxon>Bacillota</taxon>
        <taxon>Bacilli</taxon>
        <taxon>Bacillales</taxon>
        <taxon>Bacillaceae</taxon>
        <taxon>Halobacillus</taxon>
    </lineage>
</organism>
<keyword evidence="7" id="KW-1185">Reference proteome</keyword>
<dbReference type="PROSITE" id="PS50893">
    <property type="entry name" value="ABC_TRANSPORTER_2"/>
    <property type="match status" value="1"/>
</dbReference>
<evidence type="ECO:0000259" key="5">
    <source>
        <dbReference type="PROSITE" id="PS50893"/>
    </source>
</evidence>
<evidence type="ECO:0000256" key="4">
    <source>
        <dbReference type="ARBA" id="ARBA00022840"/>
    </source>
</evidence>
<evidence type="ECO:0000256" key="1">
    <source>
        <dbReference type="ARBA" id="ARBA00005417"/>
    </source>
</evidence>
<dbReference type="SUPFAM" id="SSF52540">
    <property type="entry name" value="P-loop containing nucleoside triphosphate hydrolases"/>
    <property type="match status" value="1"/>
</dbReference>
<feature type="domain" description="ABC transporter" evidence="5">
    <location>
        <begin position="6"/>
        <end position="234"/>
    </location>
</feature>
<dbReference type="Proteomes" id="UP000663970">
    <property type="component" value="Unassembled WGS sequence"/>
</dbReference>
<evidence type="ECO:0000256" key="3">
    <source>
        <dbReference type="ARBA" id="ARBA00022741"/>
    </source>
</evidence>
<accession>A0ABS3E138</accession>
<dbReference type="PANTHER" id="PTHR43335:SF4">
    <property type="entry name" value="ABC TRANSPORTER, ATP-BINDING PROTEIN"/>
    <property type="match status" value="1"/>
</dbReference>
<comment type="caution">
    <text evidence="6">The sequence shown here is derived from an EMBL/GenBank/DDBJ whole genome shotgun (WGS) entry which is preliminary data.</text>
</comment>
<keyword evidence="3" id="KW-0547">Nucleotide-binding</keyword>
<dbReference type="InterPro" id="IPR017871">
    <property type="entry name" value="ABC_transporter-like_CS"/>
</dbReference>
<evidence type="ECO:0000313" key="7">
    <source>
        <dbReference type="Proteomes" id="UP000663970"/>
    </source>
</evidence>
<gene>
    <name evidence="6" type="ORF">JF544_18970</name>
</gene>
<protein>
    <submittedName>
        <fullName evidence="6">ABC transporter ATP-binding protein</fullName>
    </submittedName>
</protein>
<reference evidence="6 7" key="1">
    <citation type="submission" date="2020-12" db="EMBL/GenBank/DDBJ databases">
        <title>Oil enriched cultivation method for isolating marine PHA-producing bacteria.</title>
        <authorList>
            <person name="Zheng W."/>
            <person name="Yu S."/>
            <person name="Huang Y."/>
        </authorList>
    </citation>
    <scope>NUCLEOTIDE SEQUENCE [LARGE SCALE GENOMIC DNA]</scope>
    <source>
        <strain evidence="6 7">SY-2-6</strain>
    </source>
</reference>
<evidence type="ECO:0000256" key="2">
    <source>
        <dbReference type="ARBA" id="ARBA00022448"/>
    </source>
</evidence>
<comment type="similarity">
    <text evidence="1">Belongs to the ABC transporter superfamily.</text>
</comment>
<evidence type="ECO:0000313" key="6">
    <source>
        <dbReference type="EMBL" id="MBN8237313.1"/>
    </source>
</evidence>
<dbReference type="InterPro" id="IPR027417">
    <property type="entry name" value="P-loop_NTPase"/>
</dbReference>
<name>A0ABS3E138_9BACI</name>
<dbReference type="PROSITE" id="PS00211">
    <property type="entry name" value="ABC_TRANSPORTER_1"/>
    <property type="match status" value="1"/>
</dbReference>
<dbReference type="InterPro" id="IPR003439">
    <property type="entry name" value="ABC_transporter-like_ATP-bd"/>
</dbReference>
<dbReference type="SMART" id="SM00382">
    <property type="entry name" value="AAA"/>
    <property type="match status" value="1"/>
</dbReference>
<keyword evidence="2" id="KW-0813">Transport</keyword>
<dbReference type="InterPro" id="IPR003593">
    <property type="entry name" value="AAA+_ATPase"/>
</dbReference>
<dbReference type="EMBL" id="JAEKJY010000009">
    <property type="protein sequence ID" value="MBN8237313.1"/>
    <property type="molecule type" value="Genomic_DNA"/>
</dbReference>
<dbReference type="Pfam" id="PF00005">
    <property type="entry name" value="ABC_tran"/>
    <property type="match status" value="1"/>
</dbReference>
<dbReference type="PANTHER" id="PTHR43335">
    <property type="entry name" value="ABC TRANSPORTER, ATP-BINDING PROTEIN"/>
    <property type="match status" value="1"/>
</dbReference>
<dbReference type="RefSeq" id="WP_027953250.1">
    <property type="nucleotide sequence ID" value="NZ_JAEKJY010000009.1"/>
</dbReference>
<dbReference type="GO" id="GO:0005524">
    <property type="term" value="F:ATP binding"/>
    <property type="evidence" value="ECO:0007669"/>
    <property type="project" value="UniProtKB-KW"/>
</dbReference>
<proteinExistence type="inferred from homology"/>
<keyword evidence="4 6" id="KW-0067">ATP-binding</keyword>
<dbReference type="Gene3D" id="3.40.50.300">
    <property type="entry name" value="P-loop containing nucleotide triphosphate hydrolases"/>
    <property type="match status" value="1"/>
</dbReference>
<sequence>MSEAVMQLKNVKKTIGRKEIIKGLDFDIHAGEVFGFLGPNGAGKTTTIRMMVGLIEMTEGDVVIKGHSISREFKQAVRHVGAIVENPEMYPFLSGWKNLVHYARMMPGITEERIHEVVRLVGLENRIKEKAGKYSLGMRQRLGIAQALLHNPSVLILDEPTNGLDPSGIREIRAYIRKLAEEEGVAVIVSSHILSEMEMMCDRIGVIKNGELISIQMVHEAQQSEDVEVVFTASPVDQSAAALKELTGKDVEAGEETLTVQMTKEAIPDVVSGLVQKGIRIYGVNIHRSTLEDKFLDLIGEGAIE</sequence>